<gene>
    <name evidence="1" type="ORF">LCGC14_1513670</name>
</gene>
<organism evidence="1">
    <name type="scientific">marine sediment metagenome</name>
    <dbReference type="NCBI Taxonomy" id="412755"/>
    <lineage>
        <taxon>unclassified sequences</taxon>
        <taxon>metagenomes</taxon>
        <taxon>ecological metagenomes</taxon>
    </lineage>
</organism>
<comment type="caution">
    <text evidence="1">The sequence shown here is derived from an EMBL/GenBank/DDBJ whole genome shotgun (WGS) entry which is preliminary data.</text>
</comment>
<dbReference type="AlphaFoldDB" id="A0A0F9J0Q4"/>
<sequence length="63" mass="7170">MIKKIRIRLASKEAARVNEVASAMVDKIIAGETLRLTLPIVRLMLEKTIVAYKRIESRYGEVI</sequence>
<evidence type="ECO:0000313" key="1">
    <source>
        <dbReference type="EMBL" id="KKM63219.1"/>
    </source>
</evidence>
<dbReference type="EMBL" id="LAZR01011139">
    <property type="protein sequence ID" value="KKM63219.1"/>
    <property type="molecule type" value="Genomic_DNA"/>
</dbReference>
<reference evidence="1" key="1">
    <citation type="journal article" date="2015" name="Nature">
        <title>Complex archaea that bridge the gap between prokaryotes and eukaryotes.</title>
        <authorList>
            <person name="Spang A."/>
            <person name="Saw J.H."/>
            <person name="Jorgensen S.L."/>
            <person name="Zaremba-Niedzwiedzka K."/>
            <person name="Martijn J."/>
            <person name="Lind A.E."/>
            <person name="van Eijk R."/>
            <person name="Schleper C."/>
            <person name="Guy L."/>
            <person name="Ettema T.J."/>
        </authorList>
    </citation>
    <scope>NUCLEOTIDE SEQUENCE</scope>
</reference>
<proteinExistence type="predicted"/>
<accession>A0A0F9J0Q4</accession>
<protein>
    <submittedName>
        <fullName evidence="1">Uncharacterized protein</fullName>
    </submittedName>
</protein>
<name>A0A0F9J0Q4_9ZZZZ</name>